<dbReference type="Proteomes" id="UP000749320">
    <property type="component" value="Unassembled WGS sequence"/>
</dbReference>
<dbReference type="Pfam" id="PF13476">
    <property type="entry name" value="AAA_23"/>
    <property type="match status" value="1"/>
</dbReference>
<evidence type="ECO:0000259" key="1">
    <source>
        <dbReference type="Pfam" id="PF13476"/>
    </source>
</evidence>
<evidence type="ECO:0000313" key="2">
    <source>
        <dbReference type="EMBL" id="HJF39970.1"/>
    </source>
</evidence>
<dbReference type="GO" id="GO:0006302">
    <property type="term" value="P:double-strand break repair"/>
    <property type="evidence" value="ECO:0007669"/>
    <property type="project" value="InterPro"/>
</dbReference>
<dbReference type="PANTHER" id="PTHR32182">
    <property type="entry name" value="DNA REPLICATION AND REPAIR PROTEIN RECF"/>
    <property type="match status" value="1"/>
</dbReference>
<dbReference type="PANTHER" id="PTHR32182:SF0">
    <property type="entry name" value="DNA REPLICATION AND REPAIR PROTEIN RECF"/>
    <property type="match status" value="1"/>
</dbReference>
<dbReference type="Gene3D" id="3.40.50.300">
    <property type="entry name" value="P-loop containing nucleotide triphosphate hydrolases"/>
    <property type="match status" value="1"/>
</dbReference>
<dbReference type="AlphaFoldDB" id="A0A921KIT9"/>
<dbReference type="InterPro" id="IPR027417">
    <property type="entry name" value="P-loop_NTPase"/>
</dbReference>
<dbReference type="GO" id="GO:0016887">
    <property type="term" value="F:ATP hydrolysis activity"/>
    <property type="evidence" value="ECO:0007669"/>
    <property type="project" value="InterPro"/>
</dbReference>
<comment type="caution">
    <text evidence="2">The sequence shown here is derived from an EMBL/GenBank/DDBJ whole genome shotgun (WGS) entry which is preliminary data.</text>
</comment>
<accession>A0A921KIT9</accession>
<proteinExistence type="predicted"/>
<dbReference type="SUPFAM" id="SSF52540">
    <property type="entry name" value="P-loop containing nucleoside triphosphate hydrolases"/>
    <property type="match status" value="1"/>
</dbReference>
<gene>
    <name evidence="2" type="ORF">K8V91_03520</name>
</gene>
<organism evidence="2 3">
    <name type="scientific">Thomasclavelia spiroformis</name>
    <dbReference type="NCBI Taxonomy" id="29348"/>
    <lineage>
        <taxon>Bacteria</taxon>
        <taxon>Bacillati</taxon>
        <taxon>Bacillota</taxon>
        <taxon>Erysipelotrichia</taxon>
        <taxon>Erysipelotrichales</taxon>
        <taxon>Coprobacillaceae</taxon>
        <taxon>Thomasclavelia</taxon>
    </lineage>
</organism>
<reference evidence="2" key="2">
    <citation type="submission" date="2021-09" db="EMBL/GenBank/DDBJ databases">
        <authorList>
            <person name="Gilroy R."/>
        </authorList>
    </citation>
    <scope>NUCLEOTIDE SEQUENCE</scope>
    <source>
        <strain evidence="2">CHK193-16274</strain>
    </source>
</reference>
<evidence type="ECO:0000313" key="3">
    <source>
        <dbReference type="Proteomes" id="UP000749320"/>
    </source>
</evidence>
<dbReference type="InterPro" id="IPR038729">
    <property type="entry name" value="Rad50/SbcC_AAA"/>
</dbReference>
<dbReference type="GO" id="GO:0000731">
    <property type="term" value="P:DNA synthesis involved in DNA repair"/>
    <property type="evidence" value="ECO:0007669"/>
    <property type="project" value="TreeGrafter"/>
</dbReference>
<sequence length="67" mass="7736">MYLKRLVIKNFRVFDEKGIELIFNKGVNAIIGENNSGKSAVIDAIRIAYSSVTYKKELFFFEIRLTC</sequence>
<feature type="domain" description="Rad50/SbcC-type AAA" evidence="1">
    <location>
        <begin position="5"/>
        <end position="49"/>
    </location>
</feature>
<name>A0A921KIT9_9FIRM</name>
<protein>
    <submittedName>
        <fullName evidence="2">AAA family ATPase</fullName>
    </submittedName>
</protein>
<dbReference type="EMBL" id="DYWV01000119">
    <property type="protein sequence ID" value="HJF39970.1"/>
    <property type="molecule type" value="Genomic_DNA"/>
</dbReference>
<reference evidence="2" key="1">
    <citation type="journal article" date="2021" name="PeerJ">
        <title>Extensive microbial diversity within the chicken gut microbiome revealed by metagenomics and culture.</title>
        <authorList>
            <person name="Gilroy R."/>
            <person name="Ravi A."/>
            <person name="Getino M."/>
            <person name="Pursley I."/>
            <person name="Horton D.L."/>
            <person name="Alikhan N.F."/>
            <person name="Baker D."/>
            <person name="Gharbi K."/>
            <person name="Hall N."/>
            <person name="Watson M."/>
            <person name="Adriaenssens E.M."/>
            <person name="Foster-Nyarko E."/>
            <person name="Jarju S."/>
            <person name="Secka A."/>
            <person name="Antonio M."/>
            <person name="Oren A."/>
            <person name="Chaudhuri R.R."/>
            <person name="La Ragione R."/>
            <person name="Hildebrand F."/>
            <person name="Pallen M.J."/>
        </authorList>
    </citation>
    <scope>NUCLEOTIDE SEQUENCE</scope>
    <source>
        <strain evidence="2">CHK193-16274</strain>
    </source>
</reference>